<feature type="binding site" evidence="10">
    <location>
        <begin position="18"/>
        <end position="25"/>
    </location>
    <ligand>
        <name>ATP</name>
        <dbReference type="ChEBI" id="CHEBI:30616"/>
    </ligand>
</feature>
<evidence type="ECO:0000256" key="4">
    <source>
        <dbReference type="ARBA" id="ARBA00022679"/>
    </source>
</evidence>
<evidence type="ECO:0000256" key="6">
    <source>
        <dbReference type="ARBA" id="ARBA00022741"/>
    </source>
</evidence>
<organism evidence="14 15">
    <name type="scientific">Kangiella aquimarina</name>
    <dbReference type="NCBI Taxonomy" id="261965"/>
    <lineage>
        <taxon>Bacteria</taxon>
        <taxon>Pseudomonadati</taxon>
        <taxon>Pseudomonadota</taxon>
        <taxon>Gammaproteobacteria</taxon>
        <taxon>Kangiellales</taxon>
        <taxon>Kangiellaceae</taxon>
        <taxon>Kangiella</taxon>
    </lineage>
</organism>
<dbReference type="Gene3D" id="3.40.50.300">
    <property type="entry name" value="P-loop containing nucleotide triphosphate hydrolases"/>
    <property type="match status" value="1"/>
</dbReference>
<evidence type="ECO:0000256" key="1">
    <source>
        <dbReference type="ARBA" id="ARBA00001946"/>
    </source>
</evidence>
<dbReference type="NCBIfam" id="TIGR00174">
    <property type="entry name" value="miaA"/>
    <property type="match status" value="1"/>
</dbReference>
<dbReference type="Gene3D" id="1.10.20.140">
    <property type="match status" value="1"/>
</dbReference>
<reference evidence="14 15" key="1">
    <citation type="submission" date="2023-11" db="EMBL/GenBank/DDBJ databases">
        <title>MicrobeMod: A computational toolkit for identifying prokaryotic methylation and restriction-modification with nanopore sequencing.</title>
        <authorList>
            <person name="Crits-Christoph A."/>
            <person name="Kang S.C."/>
            <person name="Lee H."/>
            <person name="Ostrov N."/>
        </authorList>
    </citation>
    <scope>NUCLEOTIDE SEQUENCE [LARGE SCALE GENOMIC DNA]</scope>
    <source>
        <strain evidence="14 15">DSMZ 16071</strain>
    </source>
</reference>
<dbReference type="PANTHER" id="PTHR11088:SF60">
    <property type="entry name" value="TRNA DIMETHYLALLYLTRANSFERASE"/>
    <property type="match status" value="1"/>
</dbReference>
<comment type="catalytic activity">
    <reaction evidence="9 10 11">
        <text>adenosine(37) in tRNA + dimethylallyl diphosphate = N(6)-dimethylallyladenosine(37) in tRNA + diphosphate</text>
        <dbReference type="Rhea" id="RHEA:26482"/>
        <dbReference type="Rhea" id="RHEA-COMP:10162"/>
        <dbReference type="Rhea" id="RHEA-COMP:10375"/>
        <dbReference type="ChEBI" id="CHEBI:33019"/>
        <dbReference type="ChEBI" id="CHEBI:57623"/>
        <dbReference type="ChEBI" id="CHEBI:74411"/>
        <dbReference type="ChEBI" id="CHEBI:74415"/>
        <dbReference type="EC" id="2.5.1.75"/>
    </reaction>
</comment>
<feature type="site" description="Interaction with substrate tRNA" evidence="10">
    <location>
        <position position="109"/>
    </location>
</feature>
<keyword evidence="5 10" id="KW-0819">tRNA processing</keyword>
<gene>
    <name evidence="10 14" type="primary">miaA</name>
    <name evidence="14" type="ORF">SR900_12030</name>
</gene>
<evidence type="ECO:0000256" key="2">
    <source>
        <dbReference type="ARBA" id="ARBA00003213"/>
    </source>
</evidence>
<dbReference type="Proteomes" id="UP001324185">
    <property type="component" value="Chromosome"/>
</dbReference>
<proteinExistence type="inferred from homology"/>
<dbReference type="InterPro" id="IPR027417">
    <property type="entry name" value="P-loop_NTPase"/>
</dbReference>
<evidence type="ECO:0000256" key="12">
    <source>
        <dbReference type="RuleBase" id="RU003784"/>
    </source>
</evidence>
<evidence type="ECO:0000256" key="3">
    <source>
        <dbReference type="ARBA" id="ARBA00005842"/>
    </source>
</evidence>
<keyword evidence="15" id="KW-1185">Reference proteome</keyword>
<evidence type="ECO:0000256" key="8">
    <source>
        <dbReference type="ARBA" id="ARBA00022842"/>
    </source>
</evidence>
<evidence type="ECO:0000313" key="14">
    <source>
        <dbReference type="EMBL" id="WQG85189.1"/>
    </source>
</evidence>
<evidence type="ECO:0000256" key="5">
    <source>
        <dbReference type="ARBA" id="ARBA00022694"/>
    </source>
</evidence>
<evidence type="ECO:0000256" key="10">
    <source>
        <dbReference type="HAMAP-Rule" id="MF_00185"/>
    </source>
</evidence>
<evidence type="ECO:0000313" key="15">
    <source>
        <dbReference type="Proteomes" id="UP001324185"/>
    </source>
</evidence>
<comment type="cofactor">
    <cofactor evidence="1 10">
        <name>Mg(2+)</name>
        <dbReference type="ChEBI" id="CHEBI:18420"/>
    </cofactor>
</comment>
<dbReference type="SUPFAM" id="SSF52540">
    <property type="entry name" value="P-loop containing nucleoside triphosphate hydrolases"/>
    <property type="match status" value="1"/>
</dbReference>
<dbReference type="PANTHER" id="PTHR11088">
    <property type="entry name" value="TRNA DIMETHYLALLYLTRANSFERASE"/>
    <property type="match status" value="1"/>
</dbReference>
<sequence length="317" mass="36224">MHSSNNTQTKPLAIFIMGPTASGKTDLAIELVERLNAEIISVDSAMVYKGMDIGSAKPSAEELARAPHRLIDICDPADPYSAARFRDDALREMEDIVSQGKTPLLVGGTMLYYKALLEGMHNLPDSNPEVRANLQQRLESEGLASLHQELAKIDPESASRIHENDPQRTLRALEVYEITGKPLSQLHAEQEQNDFPYQTLQIALAPDDRSYLHQRIEKRFHQMMEQGFLQEVESLYERGDLHPDLPSIKSVGYRQMWQYLEGELPLEEAIERGIIATRQLAKRQFTWLRSWKNLNWIESRQPIESLYKETVQLLNSM</sequence>
<protein>
    <recommendedName>
        <fullName evidence="10">tRNA dimethylallyltransferase</fullName>
        <ecNumber evidence="10">2.5.1.75</ecNumber>
    </recommendedName>
    <alternativeName>
        <fullName evidence="10">Dimethylallyl diphosphate:tRNA dimethylallyltransferase</fullName>
        <shortName evidence="10">DMAPP:tRNA dimethylallyltransferase</shortName>
        <shortName evidence="10">DMATase</shortName>
    </alternativeName>
    <alternativeName>
        <fullName evidence="10">Isopentenyl-diphosphate:tRNA isopentenyltransferase</fullName>
        <shortName evidence="10">IPP transferase</shortName>
        <shortName evidence="10">IPPT</shortName>
        <shortName evidence="10">IPTase</shortName>
    </alternativeName>
</protein>
<evidence type="ECO:0000256" key="9">
    <source>
        <dbReference type="ARBA" id="ARBA00049563"/>
    </source>
</evidence>
<dbReference type="InterPro" id="IPR039657">
    <property type="entry name" value="Dimethylallyltransferase"/>
</dbReference>
<accession>A0ABZ0X3T6</accession>
<name>A0ABZ0X3T6_9GAMM</name>
<evidence type="ECO:0000256" key="13">
    <source>
        <dbReference type="RuleBase" id="RU003785"/>
    </source>
</evidence>
<evidence type="ECO:0000256" key="11">
    <source>
        <dbReference type="RuleBase" id="RU003783"/>
    </source>
</evidence>
<keyword evidence="8 10" id="KW-0460">Magnesium</keyword>
<keyword evidence="7 10" id="KW-0067">ATP-binding</keyword>
<dbReference type="RefSeq" id="WP_018625185.1">
    <property type="nucleotide sequence ID" value="NZ_CP140158.1"/>
</dbReference>
<feature type="region of interest" description="Interaction with substrate tRNA" evidence="10">
    <location>
        <begin position="43"/>
        <end position="46"/>
    </location>
</feature>
<keyword evidence="4 10" id="KW-0808">Transferase</keyword>
<comment type="caution">
    <text evidence="10">Lacks conserved residue(s) required for the propagation of feature annotation.</text>
</comment>
<feature type="site" description="Interaction with substrate tRNA" evidence="10">
    <location>
        <position position="131"/>
    </location>
</feature>
<dbReference type="EMBL" id="CP140158">
    <property type="protein sequence ID" value="WQG85189.1"/>
    <property type="molecule type" value="Genomic_DNA"/>
</dbReference>
<feature type="region of interest" description="Interaction with substrate tRNA" evidence="10">
    <location>
        <begin position="167"/>
        <end position="171"/>
    </location>
</feature>
<dbReference type="EC" id="2.5.1.75" evidence="10"/>
<comment type="similarity">
    <text evidence="3 10 13">Belongs to the IPP transferase family.</text>
</comment>
<dbReference type="GO" id="GO:0052381">
    <property type="term" value="F:tRNA dimethylallyltransferase activity"/>
    <property type="evidence" value="ECO:0007669"/>
    <property type="project" value="UniProtKB-EC"/>
</dbReference>
<dbReference type="InterPro" id="IPR018022">
    <property type="entry name" value="IPT"/>
</dbReference>
<comment type="function">
    <text evidence="2 10 12">Catalyzes the transfer of a dimethylallyl group onto the adenine at position 37 in tRNAs that read codons beginning with uridine, leading to the formation of N6-(dimethylallyl)adenosine (i(6)A).</text>
</comment>
<dbReference type="HAMAP" id="MF_00185">
    <property type="entry name" value="IPP_trans"/>
    <property type="match status" value="1"/>
</dbReference>
<comment type="subunit">
    <text evidence="10">Monomer.</text>
</comment>
<evidence type="ECO:0000256" key="7">
    <source>
        <dbReference type="ARBA" id="ARBA00022840"/>
    </source>
</evidence>
<dbReference type="Pfam" id="PF01715">
    <property type="entry name" value="IPPT"/>
    <property type="match status" value="1"/>
</dbReference>
<keyword evidence="6 10" id="KW-0547">Nucleotide-binding</keyword>
<feature type="binding site" evidence="10">
    <location>
        <begin position="20"/>
        <end position="25"/>
    </location>
    <ligand>
        <name>substrate</name>
    </ligand>
</feature>